<evidence type="ECO:0000313" key="2">
    <source>
        <dbReference type="EMBL" id="CDZ23781.1"/>
    </source>
</evidence>
<keyword evidence="1" id="KW-1133">Transmembrane helix</keyword>
<keyword evidence="1" id="KW-0472">Membrane</keyword>
<dbReference type="AlphaFoldDB" id="A0A078KJH3"/>
<dbReference type="PATRIC" id="fig|29343.3.peg.682"/>
<organism evidence="2 3">
    <name type="scientific">[Clostridium] cellulosi</name>
    <dbReference type="NCBI Taxonomy" id="29343"/>
    <lineage>
        <taxon>Bacteria</taxon>
        <taxon>Bacillati</taxon>
        <taxon>Bacillota</taxon>
        <taxon>Clostridia</taxon>
        <taxon>Eubacteriales</taxon>
        <taxon>Oscillospiraceae</taxon>
        <taxon>Oscillospiraceae incertae sedis</taxon>
    </lineage>
</organism>
<name>A0A078KJH3_9FIRM</name>
<feature type="transmembrane region" description="Helical" evidence="1">
    <location>
        <begin position="26"/>
        <end position="46"/>
    </location>
</feature>
<dbReference type="KEGG" id="ccel:CCDG5_0651"/>
<dbReference type="HOGENOM" id="CLU_2988529_0_0_9"/>
<sequence length="57" mass="6772">MKMRIFFTTLSVIDLAYILNLEANNPVINILIVIALITLTVTMFQYHRRQKNYQEKN</sequence>
<gene>
    <name evidence="2" type="ORF">CCDG5_0651</name>
</gene>
<evidence type="ECO:0000313" key="3">
    <source>
        <dbReference type="Proteomes" id="UP000032431"/>
    </source>
</evidence>
<evidence type="ECO:0000256" key="1">
    <source>
        <dbReference type="SAM" id="Phobius"/>
    </source>
</evidence>
<dbReference type="Proteomes" id="UP000032431">
    <property type="component" value="Chromosome I"/>
</dbReference>
<keyword evidence="1" id="KW-0812">Transmembrane</keyword>
<dbReference type="EMBL" id="LM995447">
    <property type="protein sequence ID" value="CDZ23781.1"/>
    <property type="molecule type" value="Genomic_DNA"/>
</dbReference>
<protein>
    <submittedName>
        <fullName evidence="2">Putative membrane protein</fullName>
    </submittedName>
</protein>
<keyword evidence="3" id="KW-1185">Reference proteome</keyword>
<proteinExistence type="predicted"/>
<reference evidence="3" key="1">
    <citation type="submission" date="2014-07" db="EMBL/GenBank/DDBJ databases">
        <authorList>
            <person name="Wibberg D."/>
        </authorList>
    </citation>
    <scope>NUCLEOTIDE SEQUENCE [LARGE SCALE GENOMIC DNA]</scope>
    <source>
        <strain evidence="3">DG5</strain>
    </source>
</reference>
<accession>A0A078KJH3</accession>